<accession>A0A8X6Q1Q6</accession>
<proteinExistence type="inferred from homology"/>
<name>A0A8X6Q1Q6_NEPPI</name>
<dbReference type="Pfam" id="PF00348">
    <property type="entry name" value="polyprenyl_synt"/>
    <property type="match status" value="1"/>
</dbReference>
<evidence type="ECO:0000313" key="2">
    <source>
        <dbReference type="EMBL" id="GFU01503.1"/>
    </source>
</evidence>
<gene>
    <name evidence="2" type="primary">Pdss2</name>
    <name evidence="2" type="ORF">NPIL_233081</name>
</gene>
<dbReference type="GO" id="GO:0042811">
    <property type="term" value="P:pheromone biosynthetic process"/>
    <property type="evidence" value="ECO:0007669"/>
    <property type="project" value="UniProtKB-ARBA"/>
</dbReference>
<dbReference type="PANTHER" id="PTHR12001:SF55">
    <property type="entry name" value="ALL TRANS-POLYPRENYL-DIPHOSPHATE SYNTHASE PDSS2"/>
    <property type="match status" value="1"/>
</dbReference>
<evidence type="ECO:0000256" key="1">
    <source>
        <dbReference type="RuleBase" id="RU004466"/>
    </source>
</evidence>
<dbReference type="Proteomes" id="UP000887013">
    <property type="component" value="Unassembled WGS sequence"/>
</dbReference>
<dbReference type="PANTHER" id="PTHR12001">
    <property type="entry name" value="GERANYLGERANYL PYROPHOSPHATE SYNTHASE"/>
    <property type="match status" value="1"/>
</dbReference>
<keyword evidence="3" id="KW-1185">Reference proteome</keyword>
<dbReference type="Gene3D" id="1.10.600.10">
    <property type="entry name" value="Farnesyl Diphosphate Synthase"/>
    <property type="match status" value="1"/>
</dbReference>
<dbReference type="GO" id="GO:0006744">
    <property type="term" value="P:ubiquinone biosynthetic process"/>
    <property type="evidence" value="ECO:0007669"/>
    <property type="project" value="TreeGrafter"/>
</dbReference>
<dbReference type="OrthoDB" id="9983019at2759"/>
<protein>
    <submittedName>
        <fullName evidence="2">Decaprenyl-diphosphate synthase subunit 2</fullName>
    </submittedName>
</protein>
<evidence type="ECO:0000313" key="3">
    <source>
        <dbReference type="Proteomes" id="UP000887013"/>
    </source>
</evidence>
<dbReference type="InterPro" id="IPR008949">
    <property type="entry name" value="Isoprenoid_synthase_dom_sf"/>
</dbReference>
<dbReference type="EMBL" id="BMAW01076436">
    <property type="protein sequence ID" value="GFU01503.1"/>
    <property type="molecule type" value="Genomic_DNA"/>
</dbReference>
<dbReference type="GO" id="GO:0008299">
    <property type="term" value="P:isoprenoid biosynthetic process"/>
    <property type="evidence" value="ECO:0007669"/>
    <property type="project" value="InterPro"/>
</dbReference>
<dbReference type="GO" id="GO:0005739">
    <property type="term" value="C:mitochondrion"/>
    <property type="evidence" value="ECO:0007669"/>
    <property type="project" value="TreeGrafter"/>
</dbReference>
<dbReference type="InterPro" id="IPR000092">
    <property type="entry name" value="Polyprenyl_synt"/>
</dbReference>
<sequence length="408" mass="45349">MTWDGRDAEFVVQNSSWDEVRCFGCYAKSSVLKTLSSQVSADTLVSSKWSISSKTHDWNRAVLDAEKMVGHPTTFFSLKCLLSEEFTSVAMHLRKLVGTDHPILKTAKRLVYHGRTNMQTRGLIVLLLSKSAGHTAACMDLNSADESGVTTRQQTLAEITEMIHTAHLIHKGILNLSPTVVPDENTREDLQLGNKISILSGDYLLANACKGLANLRNCKVVDHISKAIADFTQAQFLGEYDKQGNPLPTRGMNLKTWEEKNMLSAGSLLANSCKSTLELAGFDEQLQTQAFEFGKNIGLAWQVYSDLQPFVDSLGCPPGSKFDLTSIPVIFHLEKNQDKVDKIREQINDNISDFDFKTLHEFVMADDSVQKSKDLLQLYSQRAEDLLPLFGMSPASKALSNIINSLRE</sequence>
<organism evidence="2 3">
    <name type="scientific">Nephila pilipes</name>
    <name type="common">Giant wood spider</name>
    <name type="synonym">Nephila maculata</name>
    <dbReference type="NCBI Taxonomy" id="299642"/>
    <lineage>
        <taxon>Eukaryota</taxon>
        <taxon>Metazoa</taxon>
        <taxon>Ecdysozoa</taxon>
        <taxon>Arthropoda</taxon>
        <taxon>Chelicerata</taxon>
        <taxon>Arachnida</taxon>
        <taxon>Araneae</taxon>
        <taxon>Araneomorphae</taxon>
        <taxon>Entelegynae</taxon>
        <taxon>Araneoidea</taxon>
        <taxon>Nephilidae</taxon>
        <taxon>Nephila</taxon>
    </lineage>
</organism>
<comment type="caution">
    <text evidence="2">The sequence shown here is derived from an EMBL/GenBank/DDBJ whole genome shotgun (WGS) entry which is preliminary data.</text>
</comment>
<keyword evidence="1" id="KW-0808">Transferase</keyword>
<reference evidence="2" key="1">
    <citation type="submission" date="2020-08" db="EMBL/GenBank/DDBJ databases">
        <title>Multicomponent nature underlies the extraordinary mechanical properties of spider dragline silk.</title>
        <authorList>
            <person name="Kono N."/>
            <person name="Nakamura H."/>
            <person name="Mori M."/>
            <person name="Yoshida Y."/>
            <person name="Ohtoshi R."/>
            <person name="Malay A.D."/>
            <person name="Moran D.A.P."/>
            <person name="Tomita M."/>
            <person name="Numata K."/>
            <person name="Arakawa K."/>
        </authorList>
    </citation>
    <scope>NUCLEOTIDE SEQUENCE</scope>
</reference>
<dbReference type="GO" id="GO:1990234">
    <property type="term" value="C:transferase complex"/>
    <property type="evidence" value="ECO:0007669"/>
    <property type="project" value="TreeGrafter"/>
</dbReference>
<comment type="similarity">
    <text evidence="1">Belongs to the FPP/GGPP synthase family.</text>
</comment>
<dbReference type="AlphaFoldDB" id="A0A8X6Q1Q6"/>
<dbReference type="GO" id="GO:0004659">
    <property type="term" value="F:prenyltransferase activity"/>
    <property type="evidence" value="ECO:0007669"/>
    <property type="project" value="InterPro"/>
</dbReference>
<dbReference type="SUPFAM" id="SSF48576">
    <property type="entry name" value="Terpenoid synthases"/>
    <property type="match status" value="1"/>
</dbReference>